<organism evidence="1 2">
    <name type="scientific">Pseudomonas juntendi</name>
    <dbReference type="NCBI Taxonomy" id="2666183"/>
    <lineage>
        <taxon>Bacteria</taxon>
        <taxon>Pseudomonadati</taxon>
        <taxon>Pseudomonadota</taxon>
        <taxon>Gammaproteobacteria</taxon>
        <taxon>Pseudomonadales</taxon>
        <taxon>Pseudomonadaceae</taxon>
        <taxon>Pseudomonas</taxon>
    </lineage>
</organism>
<dbReference type="AlphaFoldDB" id="A0A7W2JG86"/>
<accession>A0A7W2JG86</accession>
<evidence type="ECO:0000313" key="2">
    <source>
        <dbReference type="Proteomes" id="UP000556620"/>
    </source>
</evidence>
<dbReference type="RefSeq" id="WP_182365174.1">
    <property type="nucleotide sequence ID" value="NZ_JACGCU010000004.1"/>
</dbReference>
<proteinExistence type="predicted"/>
<gene>
    <name evidence="1" type="ORF">H4C44_04375</name>
</gene>
<reference evidence="1 2" key="1">
    <citation type="submission" date="2020-07" db="EMBL/GenBank/DDBJ databases">
        <title>Diversity of carbapenemase encoding genes among Pseudomonas putida group clinical isolates in a tertiary Brazilian hospital.</title>
        <authorList>
            <person name="Alberto-Lei F."/>
            <person name="Nodari C.S."/>
            <person name="Streling A.P."/>
            <person name="Paulino J.T."/>
            <person name="Bessa-Neto F.O."/>
            <person name="Cayo R."/>
            <person name="Gales A.C."/>
        </authorList>
    </citation>
    <scope>NUCLEOTIDE SEQUENCE [LARGE SCALE GENOMIC DNA]</scope>
    <source>
        <strain evidence="1 2">14535</strain>
    </source>
</reference>
<comment type="caution">
    <text evidence="1">The sequence shown here is derived from an EMBL/GenBank/DDBJ whole genome shotgun (WGS) entry which is preliminary data.</text>
</comment>
<protein>
    <submittedName>
        <fullName evidence="1">Uncharacterized protein</fullName>
    </submittedName>
</protein>
<name>A0A7W2JG86_9PSED</name>
<sequence length="306" mass="31933">MTWSPVHVRWPSQATAFLDDLGSVQDLAAGSLASTVKRVAELASLATTSPGQVGTAALQLADAGRAALAGALGEPPLALVVTPFQSGVGQGTGYQRYLSAPNLLRHMADKLTDTSDDSRPGAESHALVVMFVATRYDHLATALAAFNALLPMKDLQRAERRARQLFDLEADKWTLPAAGTLPLWEKLPLDRCTITKVANQAMTSQLAALESYADSSPANDLAALAARKAEQAQGLAKKLAGLKDQLAGSAASASARARLIGPGTNAELARQLQSGEAPGHEWPLSAGVMLVGSLPGLAFVRELVGL</sequence>
<dbReference type="EMBL" id="JACGCU010000004">
    <property type="protein sequence ID" value="MBA6058410.1"/>
    <property type="molecule type" value="Genomic_DNA"/>
</dbReference>
<evidence type="ECO:0000313" key="1">
    <source>
        <dbReference type="EMBL" id="MBA6058410.1"/>
    </source>
</evidence>
<dbReference type="Proteomes" id="UP000556620">
    <property type="component" value="Unassembled WGS sequence"/>
</dbReference>